<reference evidence="1" key="1">
    <citation type="journal article" date="2014" name="Front. Microbiol.">
        <title>High frequency of phylogenetically diverse reductive dehalogenase-homologous genes in deep subseafloor sedimentary metagenomes.</title>
        <authorList>
            <person name="Kawai M."/>
            <person name="Futagami T."/>
            <person name="Toyoda A."/>
            <person name="Takaki Y."/>
            <person name="Nishi S."/>
            <person name="Hori S."/>
            <person name="Arai W."/>
            <person name="Tsubouchi T."/>
            <person name="Morono Y."/>
            <person name="Uchiyama I."/>
            <person name="Ito T."/>
            <person name="Fujiyama A."/>
            <person name="Inagaki F."/>
            <person name="Takami H."/>
        </authorList>
    </citation>
    <scope>NUCLEOTIDE SEQUENCE</scope>
    <source>
        <strain evidence="1">Expedition CK06-06</strain>
    </source>
</reference>
<evidence type="ECO:0000313" key="1">
    <source>
        <dbReference type="EMBL" id="GAG92612.1"/>
    </source>
</evidence>
<organism evidence="1">
    <name type="scientific">marine sediment metagenome</name>
    <dbReference type="NCBI Taxonomy" id="412755"/>
    <lineage>
        <taxon>unclassified sequences</taxon>
        <taxon>metagenomes</taxon>
        <taxon>ecological metagenomes</taxon>
    </lineage>
</organism>
<dbReference type="AlphaFoldDB" id="X1CHQ1"/>
<gene>
    <name evidence="1" type="ORF">S01H4_42652</name>
</gene>
<feature type="non-terminal residue" evidence="1">
    <location>
        <position position="48"/>
    </location>
</feature>
<name>X1CHQ1_9ZZZZ</name>
<sequence>MKKNKQKEIGSIFSDEDLAEIVVLLRNKDFSGWFKSNEGGPYLQEFQD</sequence>
<proteinExistence type="predicted"/>
<dbReference type="EMBL" id="BART01023445">
    <property type="protein sequence ID" value="GAG92612.1"/>
    <property type="molecule type" value="Genomic_DNA"/>
</dbReference>
<protein>
    <submittedName>
        <fullName evidence="1">Uncharacterized protein</fullName>
    </submittedName>
</protein>
<accession>X1CHQ1</accession>
<comment type="caution">
    <text evidence="1">The sequence shown here is derived from an EMBL/GenBank/DDBJ whole genome shotgun (WGS) entry which is preliminary data.</text>
</comment>